<dbReference type="EMBL" id="JBANMG010000004">
    <property type="protein sequence ID" value="KAK6954598.1"/>
    <property type="molecule type" value="Genomic_DNA"/>
</dbReference>
<feature type="compositionally biased region" description="Basic and acidic residues" evidence="7">
    <location>
        <begin position="16"/>
        <end position="26"/>
    </location>
</feature>
<evidence type="ECO:0000256" key="7">
    <source>
        <dbReference type="SAM" id="MobiDB-lite"/>
    </source>
</evidence>
<reference evidence="8 9" key="1">
    <citation type="journal article" date="2024" name="Front Chem Biol">
        <title>Unveiling the potential of Daldinia eschscholtzii MFLUCC 19-0629 through bioactivity and bioinformatics studies for enhanced sustainable agriculture production.</title>
        <authorList>
            <person name="Brooks S."/>
            <person name="Weaver J.A."/>
            <person name="Klomchit A."/>
            <person name="Alharthi S.A."/>
            <person name="Onlamun T."/>
            <person name="Nurani R."/>
            <person name="Vong T.K."/>
            <person name="Alberti F."/>
            <person name="Greco C."/>
        </authorList>
    </citation>
    <scope>NUCLEOTIDE SEQUENCE [LARGE SCALE GENOMIC DNA]</scope>
    <source>
        <strain evidence="8">MFLUCC 19-0629</strain>
    </source>
</reference>
<dbReference type="Pfam" id="PF03851">
    <property type="entry name" value="UvdE"/>
    <property type="match status" value="1"/>
</dbReference>
<feature type="compositionally biased region" description="Basic and acidic residues" evidence="7">
    <location>
        <begin position="43"/>
        <end position="56"/>
    </location>
</feature>
<feature type="compositionally biased region" description="Acidic residues" evidence="7">
    <location>
        <begin position="589"/>
        <end position="599"/>
    </location>
</feature>
<evidence type="ECO:0000256" key="3">
    <source>
        <dbReference type="ARBA" id="ARBA00022763"/>
    </source>
</evidence>
<dbReference type="GO" id="GO:0006289">
    <property type="term" value="P:nucleotide-excision repair"/>
    <property type="evidence" value="ECO:0007669"/>
    <property type="project" value="InterPro"/>
</dbReference>
<feature type="region of interest" description="Disordered" evidence="7">
    <location>
        <begin position="94"/>
        <end position="211"/>
    </location>
</feature>
<keyword evidence="4" id="KW-0228">DNA excision</keyword>
<keyword evidence="5" id="KW-0378">Hydrolase</keyword>
<evidence type="ECO:0000313" key="8">
    <source>
        <dbReference type="EMBL" id="KAK6954598.1"/>
    </source>
</evidence>
<keyword evidence="1" id="KW-0540">Nuclease</keyword>
<dbReference type="SUPFAM" id="SSF51658">
    <property type="entry name" value="Xylose isomerase-like"/>
    <property type="match status" value="1"/>
</dbReference>
<dbReference type="AlphaFoldDB" id="A0AAX6MPN1"/>
<dbReference type="GO" id="GO:0016787">
    <property type="term" value="F:hydrolase activity"/>
    <property type="evidence" value="ECO:0007669"/>
    <property type="project" value="UniProtKB-KW"/>
</dbReference>
<dbReference type="NCBIfam" id="TIGR00629">
    <property type="entry name" value="uvde"/>
    <property type="match status" value="1"/>
</dbReference>
<dbReference type="PANTHER" id="PTHR31290:SF5">
    <property type="entry name" value="UV-DAMAGE ENDONUCLEASE"/>
    <property type="match status" value="1"/>
</dbReference>
<dbReference type="Gene3D" id="3.20.20.150">
    <property type="entry name" value="Divalent-metal-dependent TIM barrel enzymes"/>
    <property type="match status" value="1"/>
</dbReference>
<sequence>MNTMVSKRKKSTVVLQHDDRLDKDAQQDQSGATPRRSNRIGKKQNDVPEPDDKPTDGRSPPLASTRSKKKAMPKPDVIGDVIGAIDELREMEDAFRDDTKRQKLAIDKSSIPKDIEKGPADSAFYPRPDKDALESIPAELELEGRRKDKQRRKGNIAAKDGNKAASEGDEIYEDGEPGDRVEGGDTPGEEVDANTLKQEGSRPPPVNSDYLPLPWKGRLGYACLNTYLRLANPPVFSSRTCRISSILDHRHPLKDPSQPEHSTKNRPDKDKPADITRGQKYVEALGLANARDIVKMIRWNDKYGIKFMRLSSEMFPFASHEQYGYKLAPFASEVLAEAGRVAAELGHRLTTHPGQFTQLGSPRPEVARNAIRDLDYHDEMLTLLCLPEQLNKDAVMILHMGGVFGDKEATLDRFRKNYGKLSESVKARLVLENDDVSWTVHDLLPICEELNIPLVLDFHHHNIMFDKDKIREGTKDIMELYPRIRKTWERKGITQKMHYSEPCSEAITPRQRRKHRPRVLTLPPCPSDMDLMIEAKDKEQAVFDLMRNFKLPGWDRFNDVIPYEREDENRPPPKLPKKKKRKTKKDADTADVEAEEDAEQELKPPPEIPESELGMGGPNNRVYWPLGMEEWLRPKKREVKKKRANDEMNGDD</sequence>
<dbReference type="InterPro" id="IPR036237">
    <property type="entry name" value="Xyl_isomerase-like_sf"/>
</dbReference>
<proteinExistence type="predicted"/>
<evidence type="ECO:0000256" key="1">
    <source>
        <dbReference type="ARBA" id="ARBA00022722"/>
    </source>
</evidence>
<feature type="compositionally biased region" description="Acidic residues" evidence="7">
    <location>
        <begin position="167"/>
        <end position="176"/>
    </location>
</feature>
<keyword evidence="9" id="KW-1185">Reference proteome</keyword>
<protein>
    <submittedName>
        <fullName evidence="8">UV-damage endonuclease</fullName>
    </submittedName>
</protein>
<name>A0AAX6MPN1_9PEZI</name>
<dbReference type="PANTHER" id="PTHR31290">
    <property type="entry name" value="UV-DAMAGE ENDONUCLEASE"/>
    <property type="match status" value="1"/>
</dbReference>
<evidence type="ECO:0000256" key="5">
    <source>
        <dbReference type="ARBA" id="ARBA00022801"/>
    </source>
</evidence>
<feature type="compositionally biased region" description="Basic residues" evidence="7">
    <location>
        <begin position="575"/>
        <end position="584"/>
    </location>
</feature>
<gene>
    <name evidence="8" type="primary">MUS18</name>
    <name evidence="8" type="ORF">Daesc_004565</name>
</gene>
<evidence type="ECO:0000313" key="9">
    <source>
        <dbReference type="Proteomes" id="UP001369815"/>
    </source>
</evidence>
<keyword evidence="6" id="KW-0234">DNA repair</keyword>
<accession>A0AAX6MPN1</accession>
<dbReference type="GO" id="GO:0004519">
    <property type="term" value="F:endonuclease activity"/>
    <property type="evidence" value="ECO:0007669"/>
    <property type="project" value="UniProtKB-KW"/>
</dbReference>
<feature type="region of interest" description="Disordered" evidence="7">
    <location>
        <begin position="564"/>
        <end position="623"/>
    </location>
</feature>
<comment type="caution">
    <text evidence="8">The sequence shown here is derived from an EMBL/GenBank/DDBJ whole genome shotgun (WGS) entry which is preliminary data.</text>
</comment>
<dbReference type="GO" id="GO:0005634">
    <property type="term" value="C:nucleus"/>
    <property type="evidence" value="ECO:0007669"/>
    <property type="project" value="TreeGrafter"/>
</dbReference>
<dbReference type="GO" id="GO:0043504">
    <property type="term" value="P:mitochondrial DNA repair"/>
    <property type="evidence" value="ECO:0007669"/>
    <property type="project" value="TreeGrafter"/>
</dbReference>
<evidence type="ECO:0000256" key="4">
    <source>
        <dbReference type="ARBA" id="ARBA00022769"/>
    </source>
</evidence>
<dbReference type="Proteomes" id="UP001369815">
    <property type="component" value="Unassembled WGS sequence"/>
</dbReference>
<dbReference type="InterPro" id="IPR004601">
    <property type="entry name" value="UvdE"/>
</dbReference>
<feature type="region of interest" description="Disordered" evidence="7">
    <location>
        <begin position="247"/>
        <end position="275"/>
    </location>
</feature>
<dbReference type="GO" id="GO:0009411">
    <property type="term" value="P:response to UV"/>
    <property type="evidence" value="ECO:0007669"/>
    <property type="project" value="InterPro"/>
</dbReference>
<feature type="region of interest" description="Disordered" evidence="7">
    <location>
        <begin position="1"/>
        <end position="78"/>
    </location>
</feature>
<feature type="compositionally biased region" description="Basic and acidic residues" evidence="7">
    <location>
        <begin position="94"/>
        <end position="119"/>
    </location>
</feature>
<keyword evidence="3" id="KW-0227">DNA damage</keyword>
<feature type="compositionally biased region" description="Basic residues" evidence="7">
    <location>
        <begin position="1"/>
        <end position="11"/>
    </location>
</feature>
<dbReference type="FunFam" id="3.20.20.150:FF:000012">
    <property type="entry name" value="Related to UV-endonuclease UVE-1"/>
    <property type="match status" value="1"/>
</dbReference>
<evidence type="ECO:0000256" key="2">
    <source>
        <dbReference type="ARBA" id="ARBA00022759"/>
    </source>
</evidence>
<dbReference type="GO" id="GO:0005739">
    <property type="term" value="C:mitochondrion"/>
    <property type="evidence" value="ECO:0007669"/>
    <property type="project" value="TreeGrafter"/>
</dbReference>
<organism evidence="8 9">
    <name type="scientific">Daldinia eschscholtzii</name>
    <dbReference type="NCBI Taxonomy" id="292717"/>
    <lineage>
        <taxon>Eukaryota</taxon>
        <taxon>Fungi</taxon>
        <taxon>Dikarya</taxon>
        <taxon>Ascomycota</taxon>
        <taxon>Pezizomycotina</taxon>
        <taxon>Sordariomycetes</taxon>
        <taxon>Xylariomycetidae</taxon>
        <taxon>Xylariales</taxon>
        <taxon>Hypoxylaceae</taxon>
        <taxon>Daldinia</taxon>
    </lineage>
</organism>
<evidence type="ECO:0000256" key="6">
    <source>
        <dbReference type="ARBA" id="ARBA00023204"/>
    </source>
</evidence>
<feature type="compositionally biased region" description="Basic and acidic residues" evidence="7">
    <location>
        <begin position="247"/>
        <end position="274"/>
    </location>
</feature>
<keyword evidence="2 8" id="KW-0255">Endonuclease</keyword>